<gene>
    <name evidence="1" type="ORF">Thert_00844</name>
</gene>
<dbReference type="InterPro" id="IPR038765">
    <property type="entry name" value="Papain-like_cys_pep_sf"/>
</dbReference>
<accession>A0A223HX82</accession>
<dbReference type="Pfam" id="PF05708">
    <property type="entry name" value="Peptidase_C92"/>
    <property type="match status" value="1"/>
</dbReference>
<protein>
    <submittedName>
        <fullName evidence="1">Uncharacterized protein</fullName>
    </submittedName>
</protein>
<dbReference type="RefSeq" id="WP_174664664.1">
    <property type="nucleotide sequence ID" value="NZ_CP016893.1"/>
</dbReference>
<proteinExistence type="predicted"/>
<evidence type="ECO:0000313" key="1">
    <source>
        <dbReference type="EMBL" id="AST56987.1"/>
    </source>
</evidence>
<dbReference type="Proteomes" id="UP000214975">
    <property type="component" value="Chromosome"/>
</dbReference>
<dbReference type="SUPFAM" id="SSF54001">
    <property type="entry name" value="Cysteine proteinases"/>
    <property type="match status" value="1"/>
</dbReference>
<dbReference type="AlphaFoldDB" id="A0A223HX82"/>
<dbReference type="EMBL" id="CP016893">
    <property type="protein sequence ID" value="AST56987.1"/>
    <property type="molecule type" value="Genomic_DNA"/>
</dbReference>
<dbReference type="InterPro" id="IPR024453">
    <property type="entry name" value="Peptidase_C92"/>
</dbReference>
<organism evidence="1 2">
    <name type="scientific">Thermoanaerobacterium thermosaccharolyticum</name>
    <name type="common">Clostridium thermosaccharolyticum</name>
    <dbReference type="NCBI Taxonomy" id="1517"/>
    <lineage>
        <taxon>Bacteria</taxon>
        <taxon>Bacillati</taxon>
        <taxon>Bacillota</taxon>
        <taxon>Clostridia</taxon>
        <taxon>Thermoanaerobacterales</taxon>
        <taxon>Thermoanaerobacteraceae</taxon>
        <taxon>Thermoanaerobacterium</taxon>
    </lineage>
</organism>
<evidence type="ECO:0000313" key="2">
    <source>
        <dbReference type="Proteomes" id="UP000214975"/>
    </source>
</evidence>
<dbReference type="Gene3D" id="3.90.1720.10">
    <property type="entry name" value="endopeptidase domain like (from Nostoc punctiforme)"/>
    <property type="match status" value="1"/>
</dbReference>
<sequence length="260" mass="29855">MGIQASTKYSSKNKDILKISEISSVNVEEFKFKEVMKKKSILKKKDFYKRFLMLNGAIMISKPFEADEVKKFYVSLYDLIRNINSEEVFGIKLPVRSNDTINYKNSISFDKFTIGDIIVATSQGFHVQGAIRHAAIFDSRRYHGSIDDKCLLTAEPDQGVIYETIRFYRENFSEAWGLTVPKATIEERIKAVDEVSKFVGKPYSWRADKNDDDNWYCSKVPWAAYKKASGIDIDGNGGFWVLPIDIFTSKETEVFEYSNS</sequence>
<reference evidence="1 2" key="1">
    <citation type="submission" date="2016-08" db="EMBL/GenBank/DDBJ databases">
        <title>A novel genetic cassette of butanologenic Thermoanaerobacterium thermosaccharolyticum that directly convert cellulose to butanol.</title>
        <authorList>
            <person name="Li T."/>
            <person name="He J."/>
        </authorList>
    </citation>
    <scope>NUCLEOTIDE SEQUENCE [LARGE SCALE GENOMIC DNA]</scope>
    <source>
        <strain evidence="1 2">TG57</strain>
    </source>
</reference>
<name>A0A223HX82_THETR</name>